<keyword evidence="7" id="KW-0804">Transcription</keyword>
<evidence type="ECO:0000259" key="10">
    <source>
        <dbReference type="PROSITE" id="PS50110"/>
    </source>
</evidence>
<name>A0ABS4J037_9BACL</name>
<evidence type="ECO:0000256" key="7">
    <source>
        <dbReference type="ARBA" id="ARBA00023163"/>
    </source>
</evidence>
<feature type="modified residue" description="4-aspartylphosphate" evidence="8">
    <location>
        <position position="55"/>
    </location>
</feature>
<dbReference type="InterPro" id="IPR001789">
    <property type="entry name" value="Sig_transdc_resp-reg_receiver"/>
</dbReference>
<reference evidence="11 12" key="1">
    <citation type="submission" date="2021-03" db="EMBL/GenBank/DDBJ databases">
        <title>Genomic Encyclopedia of Type Strains, Phase IV (KMG-IV): sequencing the most valuable type-strain genomes for metagenomic binning, comparative biology and taxonomic classification.</title>
        <authorList>
            <person name="Goeker M."/>
        </authorList>
    </citation>
    <scope>NUCLEOTIDE SEQUENCE [LARGE SCALE GENOMIC DNA]</scope>
    <source>
        <strain evidence="11 12">DSM 26048</strain>
    </source>
</reference>
<dbReference type="SMART" id="SM00448">
    <property type="entry name" value="REC"/>
    <property type="match status" value="1"/>
</dbReference>
<dbReference type="PANTHER" id="PTHR42713:SF3">
    <property type="entry name" value="TRANSCRIPTIONAL REGULATORY PROTEIN HPTR"/>
    <property type="match status" value="1"/>
</dbReference>
<dbReference type="InterPro" id="IPR051552">
    <property type="entry name" value="HptR"/>
</dbReference>
<keyword evidence="3 8" id="KW-0597">Phosphoprotein</keyword>
<evidence type="ECO:0000256" key="1">
    <source>
        <dbReference type="ARBA" id="ARBA00004496"/>
    </source>
</evidence>
<dbReference type="SUPFAM" id="SSF52172">
    <property type="entry name" value="CheY-like"/>
    <property type="match status" value="1"/>
</dbReference>
<dbReference type="PANTHER" id="PTHR42713">
    <property type="entry name" value="HISTIDINE KINASE-RELATED"/>
    <property type="match status" value="1"/>
</dbReference>
<dbReference type="SMART" id="SM00342">
    <property type="entry name" value="HTH_ARAC"/>
    <property type="match status" value="1"/>
</dbReference>
<protein>
    <submittedName>
        <fullName evidence="11">Two-component system response regulator YesN</fullName>
    </submittedName>
</protein>
<dbReference type="Gene3D" id="3.40.50.2300">
    <property type="match status" value="1"/>
</dbReference>
<dbReference type="CDD" id="cd17536">
    <property type="entry name" value="REC_YesN-like"/>
    <property type="match status" value="1"/>
</dbReference>
<keyword evidence="6" id="KW-0238">DNA-binding</keyword>
<dbReference type="InterPro" id="IPR018060">
    <property type="entry name" value="HTH_AraC"/>
</dbReference>
<evidence type="ECO:0000256" key="4">
    <source>
        <dbReference type="ARBA" id="ARBA00023012"/>
    </source>
</evidence>
<dbReference type="InterPro" id="IPR011006">
    <property type="entry name" value="CheY-like_superfamily"/>
</dbReference>
<sequence length="351" mass="41104">MYPVLLVDDEIMIKKSIRKMIESGHGPFVVAGEAKNGQEALELAERVSPRLIITDIRMPVMDGLQLIEEALKRWPHIEFIIVSGYNDFAYAQRALQLGAFDFLLKPIRPQEFMETLGRIQSRLVQEHKEMEERILWLKRCKSHCPQLVEAVWLLDEVNALSNWKRIFNEFTAVQIKYLAVEEIFMHLQSFLEEELALKNAEVWSLPTEGVWNWSGEWQNNDSLMETFLLELISGLRKTRNFGTNHFVRKALEYTAEHYNKHYLTLQSAAVFIGITAPYLSRCFREETGQTFIQYLTNIRMEKAKRALQDPLSKVYEVAFQVGYQEYAHFSRVFRKYTGYSPTEYRKITGNN</sequence>
<dbReference type="Pfam" id="PF00072">
    <property type="entry name" value="Response_reg"/>
    <property type="match status" value="1"/>
</dbReference>
<feature type="domain" description="Response regulatory" evidence="10">
    <location>
        <begin position="3"/>
        <end position="120"/>
    </location>
</feature>
<evidence type="ECO:0000256" key="8">
    <source>
        <dbReference type="PROSITE-ProRule" id="PRU00169"/>
    </source>
</evidence>
<dbReference type="InterPro" id="IPR018062">
    <property type="entry name" value="HTH_AraC-typ_CS"/>
</dbReference>
<proteinExistence type="predicted"/>
<dbReference type="Gene3D" id="1.10.10.60">
    <property type="entry name" value="Homeodomain-like"/>
    <property type="match status" value="2"/>
</dbReference>
<gene>
    <name evidence="11" type="ORF">J2Z66_004815</name>
</gene>
<dbReference type="PRINTS" id="PR00032">
    <property type="entry name" value="HTHARAC"/>
</dbReference>
<evidence type="ECO:0000256" key="3">
    <source>
        <dbReference type="ARBA" id="ARBA00022553"/>
    </source>
</evidence>
<keyword evidence="2" id="KW-0963">Cytoplasm</keyword>
<evidence type="ECO:0000256" key="5">
    <source>
        <dbReference type="ARBA" id="ARBA00023015"/>
    </source>
</evidence>
<keyword evidence="4" id="KW-0902">Two-component regulatory system</keyword>
<evidence type="ECO:0000256" key="2">
    <source>
        <dbReference type="ARBA" id="ARBA00022490"/>
    </source>
</evidence>
<dbReference type="PROSITE" id="PS50110">
    <property type="entry name" value="RESPONSE_REGULATORY"/>
    <property type="match status" value="1"/>
</dbReference>
<dbReference type="PROSITE" id="PS01124">
    <property type="entry name" value="HTH_ARAC_FAMILY_2"/>
    <property type="match status" value="1"/>
</dbReference>
<accession>A0ABS4J037</accession>
<dbReference type="Pfam" id="PF12833">
    <property type="entry name" value="HTH_18"/>
    <property type="match status" value="1"/>
</dbReference>
<dbReference type="EMBL" id="JAGGLB010000017">
    <property type="protein sequence ID" value="MBP1993198.1"/>
    <property type="molecule type" value="Genomic_DNA"/>
</dbReference>
<dbReference type="PROSITE" id="PS00041">
    <property type="entry name" value="HTH_ARAC_FAMILY_1"/>
    <property type="match status" value="1"/>
</dbReference>
<comment type="caution">
    <text evidence="11">The sequence shown here is derived from an EMBL/GenBank/DDBJ whole genome shotgun (WGS) entry which is preliminary data.</text>
</comment>
<dbReference type="Proteomes" id="UP001519287">
    <property type="component" value="Unassembled WGS sequence"/>
</dbReference>
<organism evidence="11 12">
    <name type="scientific">Paenibacillus eucommiae</name>
    <dbReference type="NCBI Taxonomy" id="1355755"/>
    <lineage>
        <taxon>Bacteria</taxon>
        <taxon>Bacillati</taxon>
        <taxon>Bacillota</taxon>
        <taxon>Bacilli</taxon>
        <taxon>Bacillales</taxon>
        <taxon>Paenibacillaceae</taxon>
        <taxon>Paenibacillus</taxon>
    </lineage>
</organism>
<evidence type="ECO:0000313" key="11">
    <source>
        <dbReference type="EMBL" id="MBP1993198.1"/>
    </source>
</evidence>
<dbReference type="InterPro" id="IPR009057">
    <property type="entry name" value="Homeodomain-like_sf"/>
</dbReference>
<evidence type="ECO:0000313" key="12">
    <source>
        <dbReference type="Proteomes" id="UP001519287"/>
    </source>
</evidence>
<dbReference type="InterPro" id="IPR020449">
    <property type="entry name" value="Tscrpt_reg_AraC-type_HTH"/>
</dbReference>
<keyword evidence="5" id="KW-0805">Transcription regulation</keyword>
<keyword evidence="12" id="KW-1185">Reference proteome</keyword>
<comment type="subcellular location">
    <subcellularLocation>
        <location evidence="1">Cytoplasm</location>
    </subcellularLocation>
</comment>
<evidence type="ECO:0000259" key="9">
    <source>
        <dbReference type="PROSITE" id="PS01124"/>
    </source>
</evidence>
<evidence type="ECO:0000256" key="6">
    <source>
        <dbReference type="ARBA" id="ARBA00023125"/>
    </source>
</evidence>
<dbReference type="SUPFAM" id="SSF46689">
    <property type="entry name" value="Homeodomain-like"/>
    <property type="match status" value="2"/>
</dbReference>
<feature type="domain" description="HTH araC/xylS-type" evidence="9">
    <location>
        <begin position="248"/>
        <end position="347"/>
    </location>
</feature>
<dbReference type="RefSeq" id="WP_209974832.1">
    <property type="nucleotide sequence ID" value="NZ_JAGGLB010000017.1"/>
</dbReference>